<dbReference type="PANTHER" id="PTHR33048">
    <property type="entry name" value="PTH11-LIKE INTEGRAL MEMBRANE PROTEIN (AFU_ORTHOLOGUE AFUA_5G11245)"/>
    <property type="match status" value="1"/>
</dbReference>
<evidence type="ECO:0000256" key="2">
    <source>
        <dbReference type="ARBA" id="ARBA00022692"/>
    </source>
</evidence>
<comment type="similarity">
    <text evidence="5">Belongs to the SAT4 family.</text>
</comment>
<dbReference type="Pfam" id="PF20684">
    <property type="entry name" value="Fung_rhodopsin"/>
    <property type="match status" value="1"/>
</dbReference>
<dbReference type="Proteomes" id="UP000324767">
    <property type="component" value="Unassembled WGS sequence"/>
</dbReference>
<keyword evidence="2 6" id="KW-0812">Transmembrane</keyword>
<accession>A0A5M8Q4X6</accession>
<dbReference type="AlphaFoldDB" id="A0A5M8Q4X6"/>
<feature type="transmembrane region" description="Helical" evidence="6">
    <location>
        <begin position="46"/>
        <end position="64"/>
    </location>
</feature>
<dbReference type="InterPro" id="IPR052337">
    <property type="entry name" value="SAT4-like"/>
</dbReference>
<evidence type="ECO:0000256" key="3">
    <source>
        <dbReference type="ARBA" id="ARBA00022989"/>
    </source>
</evidence>
<reference evidence="8 9" key="1">
    <citation type="submission" date="2019-09" db="EMBL/GenBank/DDBJ databases">
        <title>The hologenome of the rock-dwelling lichen Lasallia pustulata.</title>
        <authorList>
            <person name="Greshake Tzovaras B."/>
            <person name="Segers F."/>
            <person name="Bicker A."/>
            <person name="Dal Grande F."/>
            <person name="Otte J."/>
            <person name="Hankeln T."/>
            <person name="Schmitt I."/>
            <person name="Ebersberger I."/>
        </authorList>
    </citation>
    <scope>NUCLEOTIDE SEQUENCE [LARGE SCALE GENOMIC DNA]</scope>
    <source>
        <strain evidence="8">A1-1</strain>
    </source>
</reference>
<sequence length="362" mass="39714">MSDLCDEDRGSVSLALTWILLSLATVTVVLRLYVKLSLHHNVSQDDYTALASLLLGLITGGFFTKTIAEGMGRHINCLPSEQIVSMLEWSALSEPVNVIGIGVVKISVCLCLIGVVDKARRRISRFLWILIAFIIVTHLGLALVFFLHCIPLAALWNHQVQGQCMSTHTAVLAGYVGFGADILTDLVCAGIPIFVIHRLQMNRRTKTALCCLMGLGVFTAGCAVAKAVTLVGVFADDYTWSFTELATWAAVEQFVGIIIASLPTLRPLFSSILEKATFSPSSSATFHKISSAYKRWPTNSTSSGTRQINNEKQTILEETSIDLSMDSELEKGYTPNYLRAWKVPDRESAVFSIPELQVAVKW</sequence>
<evidence type="ECO:0000256" key="5">
    <source>
        <dbReference type="ARBA" id="ARBA00038359"/>
    </source>
</evidence>
<feature type="transmembrane region" description="Helical" evidence="6">
    <location>
        <begin position="208"/>
        <end position="233"/>
    </location>
</feature>
<dbReference type="OrthoDB" id="3934549at2759"/>
<feature type="transmembrane region" description="Helical" evidence="6">
    <location>
        <begin position="128"/>
        <end position="155"/>
    </location>
</feature>
<dbReference type="PANTHER" id="PTHR33048:SF146">
    <property type="entry name" value="INTEGRAL MEMBRANE PROTEIN"/>
    <property type="match status" value="1"/>
</dbReference>
<feature type="transmembrane region" description="Helical" evidence="6">
    <location>
        <begin position="245"/>
        <end position="265"/>
    </location>
</feature>
<evidence type="ECO:0000313" key="8">
    <source>
        <dbReference type="EMBL" id="KAA6416139.1"/>
    </source>
</evidence>
<evidence type="ECO:0000313" key="9">
    <source>
        <dbReference type="Proteomes" id="UP000324767"/>
    </source>
</evidence>
<name>A0A5M8Q4X6_9LECA</name>
<proteinExistence type="inferred from homology"/>
<dbReference type="GO" id="GO:0016020">
    <property type="term" value="C:membrane"/>
    <property type="evidence" value="ECO:0007669"/>
    <property type="project" value="UniProtKB-SubCell"/>
</dbReference>
<keyword evidence="3 6" id="KW-1133">Transmembrane helix</keyword>
<evidence type="ECO:0000256" key="4">
    <source>
        <dbReference type="ARBA" id="ARBA00023136"/>
    </source>
</evidence>
<evidence type="ECO:0000259" key="7">
    <source>
        <dbReference type="Pfam" id="PF20684"/>
    </source>
</evidence>
<protein>
    <recommendedName>
        <fullName evidence="7">Rhodopsin domain-containing protein</fullName>
    </recommendedName>
</protein>
<dbReference type="EMBL" id="VXIT01000001">
    <property type="protein sequence ID" value="KAA6416139.1"/>
    <property type="molecule type" value="Genomic_DNA"/>
</dbReference>
<feature type="domain" description="Rhodopsin" evidence="7">
    <location>
        <begin position="30"/>
        <end position="270"/>
    </location>
</feature>
<comment type="caution">
    <text evidence="8">The sequence shown here is derived from an EMBL/GenBank/DDBJ whole genome shotgun (WGS) entry which is preliminary data.</text>
</comment>
<comment type="subcellular location">
    <subcellularLocation>
        <location evidence="1">Membrane</location>
        <topology evidence="1">Multi-pass membrane protein</topology>
    </subcellularLocation>
</comment>
<feature type="transmembrane region" description="Helical" evidence="6">
    <location>
        <begin position="175"/>
        <end position="196"/>
    </location>
</feature>
<keyword evidence="4 6" id="KW-0472">Membrane</keyword>
<evidence type="ECO:0000256" key="1">
    <source>
        <dbReference type="ARBA" id="ARBA00004141"/>
    </source>
</evidence>
<dbReference type="InterPro" id="IPR049326">
    <property type="entry name" value="Rhodopsin_dom_fungi"/>
</dbReference>
<organism evidence="8 9">
    <name type="scientific">Lasallia pustulata</name>
    <dbReference type="NCBI Taxonomy" id="136370"/>
    <lineage>
        <taxon>Eukaryota</taxon>
        <taxon>Fungi</taxon>
        <taxon>Dikarya</taxon>
        <taxon>Ascomycota</taxon>
        <taxon>Pezizomycotina</taxon>
        <taxon>Lecanoromycetes</taxon>
        <taxon>OSLEUM clade</taxon>
        <taxon>Umbilicariomycetidae</taxon>
        <taxon>Umbilicariales</taxon>
        <taxon>Umbilicariaceae</taxon>
        <taxon>Lasallia</taxon>
    </lineage>
</organism>
<gene>
    <name evidence="8" type="ORF">FRX48_00858</name>
</gene>
<evidence type="ECO:0000256" key="6">
    <source>
        <dbReference type="SAM" id="Phobius"/>
    </source>
</evidence>
<feature type="transmembrane region" description="Helical" evidence="6">
    <location>
        <begin position="12"/>
        <end position="34"/>
    </location>
</feature>